<dbReference type="PANTHER" id="PTHR22888:SF9">
    <property type="entry name" value="CYTOCHROME C OXIDASE SUBUNIT 2"/>
    <property type="match status" value="1"/>
</dbReference>
<reference evidence="19 20" key="1">
    <citation type="submission" date="2019-03" db="EMBL/GenBank/DDBJ databases">
        <title>Genomics of glacier-inhabiting Cryobacterium strains.</title>
        <authorList>
            <person name="Liu Q."/>
            <person name="Xin Y.-H."/>
        </authorList>
    </citation>
    <scope>NUCLEOTIDE SEQUENCE [LARGE SCALE GENOMIC DNA]</scope>
    <source>
        <strain evidence="19 20">Sr47</strain>
    </source>
</reference>
<dbReference type="AlphaFoldDB" id="A0A4R8UEA8"/>
<comment type="subcellular location">
    <subcellularLocation>
        <location evidence="1">Membrane</location>
        <topology evidence="1">Multi-pass membrane protein</topology>
    </subcellularLocation>
</comment>
<evidence type="ECO:0000256" key="12">
    <source>
        <dbReference type="ARBA" id="ARBA00023136"/>
    </source>
</evidence>
<dbReference type="GO" id="GO:0005507">
    <property type="term" value="F:copper ion binding"/>
    <property type="evidence" value="ECO:0007669"/>
    <property type="project" value="InterPro"/>
</dbReference>
<dbReference type="SUPFAM" id="SSF81464">
    <property type="entry name" value="Cytochrome c oxidase subunit II-like, transmembrane region"/>
    <property type="match status" value="1"/>
</dbReference>
<gene>
    <name evidence="19" type="primary">coxB</name>
    <name evidence="19" type="ORF">E3O23_11470</name>
</gene>
<dbReference type="PROSITE" id="PS51257">
    <property type="entry name" value="PROKAR_LIPOPROTEIN"/>
    <property type="match status" value="1"/>
</dbReference>
<dbReference type="PANTHER" id="PTHR22888">
    <property type="entry name" value="CYTOCHROME C OXIDASE, SUBUNIT II"/>
    <property type="match status" value="1"/>
</dbReference>
<dbReference type="Proteomes" id="UP000297866">
    <property type="component" value="Unassembled WGS sequence"/>
</dbReference>
<dbReference type="EC" id="7.1.1.9" evidence="3"/>
<protein>
    <recommendedName>
        <fullName evidence="3">cytochrome-c oxidase</fullName>
        <ecNumber evidence="3">7.1.1.9</ecNumber>
    </recommendedName>
    <alternativeName>
        <fullName evidence="14">Cytochrome aa3 subunit 2</fullName>
    </alternativeName>
</protein>
<comment type="function">
    <text evidence="13">Subunits I and II form the functional core of the enzyme complex. Electrons originating in cytochrome c are transferred via heme a and Cu(A) to the binuclear center formed by heme a3 and Cu(B).</text>
</comment>
<sequence length="294" mass="32919">MRNKRRLRWAAIPIAATLSIVLAGCTTAQLNGFMPGFEEGQPNVTNQTGRIGGLWTTSWIVLLIVGLITWGLTLWAVVVYRRRKGQTGLPVQLRYNMPIEIFYTVVPLILVLGFFAFTARDQSAIEARFDEPDVKIGAIAKQWAWDFNYVNEDVYSAGVQGQPDLNGQAGSLVESEIPTLVLPVGKKIEFALDSRDVIHSFWVIDFLYKKDMIPGKTNYMSVIPERIGTYQGKCAELCGEYHSLMLFNVEVVSQDDYDAYIESLRAAGNEGQLDNEYNRNQNLPGTNAPKAQED</sequence>
<dbReference type="InterPro" id="IPR014222">
    <property type="entry name" value="Cyt_c_oxidase_su2"/>
</dbReference>
<keyword evidence="11" id="KW-0186">Copper</keyword>
<keyword evidence="4" id="KW-0813">Transport</keyword>
<feature type="transmembrane region" description="Helical" evidence="17">
    <location>
        <begin position="59"/>
        <end position="80"/>
    </location>
</feature>
<evidence type="ECO:0000256" key="17">
    <source>
        <dbReference type="SAM" id="Phobius"/>
    </source>
</evidence>
<evidence type="ECO:0000259" key="18">
    <source>
        <dbReference type="PROSITE" id="PS50857"/>
    </source>
</evidence>
<dbReference type="PRINTS" id="PR01166">
    <property type="entry name" value="CYCOXIDASEII"/>
</dbReference>
<dbReference type="InterPro" id="IPR001505">
    <property type="entry name" value="Copper_CuA"/>
</dbReference>
<evidence type="ECO:0000256" key="7">
    <source>
        <dbReference type="ARBA" id="ARBA00022723"/>
    </source>
</evidence>
<dbReference type="NCBIfam" id="TIGR02866">
    <property type="entry name" value="CoxB"/>
    <property type="match status" value="1"/>
</dbReference>
<keyword evidence="12 17" id="KW-0472">Membrane</keyword>
<dbReference type="RefSeq" id="WP_134491142.1">
    <property type="nucleotide sequence ID" value="NZ_SOEZ01000057.1"/>
</dbReference>
<evidence type="ECO:0000256" key="5">
    <source>
        <dbReference type="ARBA" id="ARBA00022660"/>
    </source>
</evidence>
<dbReference type="GO" id="GO:0016491">
    <property type="term" value="F:oxidoreductase activity"/>
    <property type="evidence" value="ECO:0007669"/>
    <property type="project" value="UniProtKB-KW"/>
</dbReference>
<evidence type="ECO:0000256" key="10">
    <source>
        <dbReference type="ARBA" id="ARBA00022989"/>
    </source>
</evidence>
<keyword evidence="10 17" id="KW-1133">Transmembrane helix</keyword>
<evidence type="ECO:0000256" key="6">
    <source>
        <dbReference type="ARBA" id="ARBA00022692"/>
    </source>
</evidence>
<accession>A0A4R8UEA8</accession>
<keyword evidence="9" id="KW-0249">Electron transport</keyword>
<dbReference type="OrthoDB" id="9781261at2"/>
<evidence type="ECO:0000256" key="14">
    <source>
        <dbReference type="ARBA" id="ARBA00031399"/>
    </source>
</evidence>
<evidence type="ECO:0000256" key="1">
    <source>
        <dbReference type="ARBA" id="ARBA00004141"/>
    </source>
</evidence>
<comment type="caution">
    <text evidence="19">The sequence shown here is derived from an EMBL/GenBank/DDBJ whole genome shotgun (WGS) entry which is preliminary data.</text>
</comment>
<keyword evidence="7" id="KW-0479">Metal-binding</keyword>
<evidence type="ECO:0000256" key="13">
    <source>
        <dbReference type="ARBA" id="ARBA00024688"/>
    </source>
</evidence>
<feature type="transmembrane region" description="Helical" evidence="17">
    <location>
        <begin position="101"/>
        <end position="119"/>
    </location>
</feature>
<evidence type="ECO:0000256" key="16">
    <source>
        <dbReference type="SAM" id="MobiDB-lite"/>
    </source>
</evidence>
<evidence type="ECO:0000256" key="15">
    <source>
        <dbReference type="ARBA" id="ARBA00047816"/>
    </source>
</evidence>
<dbReference type="InterPro" id="IPR008972">
    <property type="entry name" value="Cupredoxin"/>
</dbReference>
<dbReference type="Gene3D" id="2.60.40.420">
    <property type="entry name" value="Cupredoxins - blue copper proteins"/>
    <property type="match status" value="1"/>
</dbReference>
<evidence type="ECO:0000256" key="2">
    <source>
        <dbReference type="ARBA" id="ARBA00007866"/>
    </source>
</evidence>
<proteinExistence type="inferred from homology"/>
<comment type="catalytic activity">
    <reaction evidence="15">
        <text>4 Fe(II)-[cytochrome c] + O2 + 8 H(+)(in) = 4 Fe(III)-[cytochrome c] + 2 H2O + 4 H(+)(out)</text>
        <dbReference type="Rhea" id="RHEA:11436"/>
        <dbReference type="Rhea" id="RHEA-COMP:10350"/>
        <dbReference type="Rhea" id="RHEA-COMP:14399"/>
        <dbReference type="ChEBI" id="CHEBI:15377"/>
        <dbReference type="ChEBI" id="CHEBI:15378"/>
        <dbReference type="ChEBI" id="CHEBI:15379"/>
        <dbReference type="ChEBI" id="CHEBI:29033"/>
        <dbReference type="ChEBI" id="CHEBI:29034"/>
        <dbReference type="EC" id="7.1.1.9"/>
    </reaction>
</comment>
<keyword evidence="19" id="KW-0560">Oxidoreductase</keyword>
<evidence type="ECO:0000256" key="8">
    <source>
        <dbReference type="ARBA" id="ARBA00022967"/>
    </source>
</evidence>
<feature type="region of interest" description="Disordered" evidence="16">
    <location>
        <begin position="272"/>
        <end position="294"/>
    </location>
</feature>
<dbReference type="SUPFAM" id="SSF49503">
    <property type="entry name" value="Cupredoxins"/>
    <property type="match status" value="1"/>
</dbReference>
<evidence type="ECO:0000256" key="9">
    <source>
        <dbReference type="ARBA" id="ARBA00022982"/>
    </source>
</evidence>
<dbReference type="GO" id="GO:0004129">
    <property type="term" value="F:cytochrome-c oxidase activity"/>
    <property type="evidence" value="ECO:0007669"/>
    <property type="project" value="UniProtKB-EC"/>
</dbReference>
<evidence type="ECO:0000256" key="3">
    <source>
        <dbReference type="ARBA" id="ARBA00012949"/>
    </source>
</evidence>
<keyword evidence="8" id="KW-1278">Translocase</keyword>
<dbReference type="InterPro" id="IPR002429">
    <property type="entry name" value="CcO_II-like_C"/>
</dbReference>
<evidence type="ECO:0000256" key="11">
    <source>
        <dbReference type="ARBA" id="ARBA00023008"/>
    </source>
</evidence>
<evidence type="ECO:0000313" key="19">
    <source>
        <dbReference type="EMBL" id="TFB49464.1"/>
    </source>
</evidence>
<dbReference type="PROSITE" id="PS50857">
    <property type="entry name" value="COX2_CUA"/>
    <property type="match status" value="1"/>
</dbReference>
<evidence type="ECO:0000256" key="4">
    <source>
        <dbReference type="ARBA" id="ARBA00022448"/>
    </source>
</evidence>
<keyword evidence="5" id="KW-0679">Respiratory chain</keyword>
<name>A0A4R8UEA8_9MICO</name>
<dbReference type="Gene3D" id="1.10.287.90">
    <property type="match status" value="1"/>
</dbReference>
<dbReference type="EMBL" id="SOEZ01000057">
    <property type="protein sequence ID" value="TFB49464.1"/>
    <property type="molecule type" value="Genomic_DNA"/>
</dbReference>
<dbReference type="Pfam" id="PF00116">
    <property type="entry name" value="COX2"/>
    <property type="match status" value="1"/>
</dbReference>
<dbReference type="InterPro" id="IPR036257">
    <property type="entry name" value="Cyt_c_oxidase_su2_TM_sf"/>
</dbReference>
<evidence type="ECO:0000313" key="20">
    <source>
        <dbReference type="Proteomes" id="UP000297866"/>
    </source>
</evidence>
<keyword evidence="20" id="KW-1185">Reference proteome</keyword>
<comment type="similarity">
    <text evidence="2">Belongs to the cytochrome c oxidase subunit 2 family.</text>
</comment>
<dbReference type="GO" id="GO:0016020">
    <property type="term" value="C:membrane"/>
    <property type="evidence" value="ECO:0007669"/>
    <property type="project" value="UniProtKB-SubCell"/>
</dbReference>
<keyword evidence="6 17" id="KW-0812">Transmembrane</keyword>
<feature type="domain" description="Cytochrome oxidase subunit II copper A binding" evidence="18">
    <location>
        <begin position="131"/>
        <end position="263"/>
    </location>
</feature>
<organism evidence="19 20">
    <name type="scientific">Cryobacterium tagatosivorans</name>
    <dbReference type="NCBI Taxonomy" id="1259199"/>
    <lineage>
        <taxon>Bacteria</taxon>
        <taxon>Bacillati</taxon>
        <taxon>Actinomycetota</taxon>
        <taxon>Actinomycetes</taxon>
        <taxon>Micrococcales</taxon>
        <taxon>Microbacteriaceae</taxon>
        <taxon>Cryobacterium</taxon>
    </lineage>
</organism>
<dbReference type="PROSITE" id="PS00078">
    <property type="entry name" value="COX2"/>
    <property type="match status" value="1"/>
</dbReference>
<dbReference type="CDD" id="cd13919">
    <property type="entry name" value="CuRO_HCO_II_like_5"/>
    <property type="match status" value="1"/>
</dbReference>
<dbReference type="InterPro" id="IPR045187">
    <property type="entry name" value="CcO_II"/>
</dbReference>
<dbReference type="GO" id="GO:0042773">
    <property type="term" value="P:ATP synthesis coupled electron transport"/>
    <property type="evidence" value="ECO:0007669"/>
    <property type="project" value="TreeGrafter"/>
</dbReference>